<keyword evidence="1 7" id="KW-0808">Transferase</keyword>
<evidence type="ECO:0000259" key="10">
    <source>
        <dbReference type="Pfam" id="PF08335"/>
    </source>
</evidence>
<evidence type="ECO:0000256" key="7">
    <source>
        <dbReference type="HAMAP-Rule" id="MF_00802"/>
    </source>
</evidence>
<dbReference type="Proteomes" id="UP000612808">
    <property type="component" value="Unassembled WGS sequence"/>
</dbReference>
<name>A0A8J3J6X8_9ACTN</name>
<dbReference type="GO" id="GO:0005524">
    <property type="term" value="F:ATP binding"/>
    <property type="evidence" value="ECO:0007669"/>
    <property type="project" value="UniProtKB-UniRule"/>
</dbReference>
<dbReference type="EC" id="2.7.7.42" evidence="7"/>
<feature type="domain" description="PII-uridylyltransferase/Glutamine-synthetase adenylyltransferase" evidence="10">
    <location>
        <begin position="870"/>
        <end position="990"/>
    </location>
</feature>
<feature type="region of interest" description="Adenylyl removase" evidence="7">
    <location>
        <begin position="1"/>
        <end position="501"/>
    </location>
</feature>
<keyword evidence="12" id="KW-1185">Reference proteome</keyword>
<dbReference type="GO" id="GO:0005829">
    <property type="term" value="C:cytosol"/>
    <property type="evidence" value="ECO:0007669"/>
    <property type="project" value="TreeGrafter"/>
</dbReference>
<dbReference type="PANTHER" id="PTHR30621">
    <property type="entry name" value="GLUTAMINE SYNTHETASE ADENYLYLTRANSFERASE"/>
    <property type="match status" value="1"/>
</dbReference>
<comment type="function">
    <text evidence="7">Involved in the regulation of glutamine synthetase GlnA, a key enzyme in the process to assimilate ammonia. When cellular nitrogen levels are high, the C-terminal adenylyl transferase (AT) inactivates GlnA by covalent transfer of an adenylyl group from ATP to specific tyrosine residue of GlnA, thus reducing its activity. Conversely, when nitrogen levels are low, the N-terminal adenylyl removase (AR) activates GlnA by removing the adenylyl group by phosphorolysis, increasing its activity. The regulatory region of GlnE binds the signal transduction protein PII (GlnB) which indicates the nitrogen status of the cell.</text>
</comment>
<dbReference type="HAMAP" id="MF_00802">
    <property type="entry name" value="GlnE"/>
    <property type="match status" value="1"/>
</dbReference>
<dbReference type="SUPFAM" id="SSF81301">
    <property type="entry name" value="Nucleotidyltransferase"/>
    <property type="match status" value="2"/>
</dbReference>
<dbReference type="SUPFAM" id="SSF81593">
    <property type="entry name" value="Nucleotidyltransferase substrate binding subunit/domain"/>
    <property type="match status" value="2"/>
</dbReference>
<evidence type="ECO:0000259" key="9">
    <source>
        <dbReference type="Pfam" id="PF03710"/>
    </source>
</evidence>
<dbReference type="InterPro" id="IPR013546">
    <property type="entry name" value="PII_UdlTrfase/GS_AdlTrfase"/>
</dbReference>
<proteinExistence type="inferred from homology"/>
<feature type="domain" description="Glutamate-ammonia ligase adenylyltransferase repeated" evidence="9">
    <location>
        <begin position="603"/>
        <end position="830"/>
    </location>
</feature>
<dbReference type="NCBIfam" id="NF010707">
    <property type="entry name" value="PRK14109.1"/>
    <property type="match status" value="1"/>
</dbReference>
<reference evidence="11" key="1">
    <citation type="submission" date="2021-01" db="EMBL/GenBank/DDBJ databases">
        <title>Whole genome shotgun sequence of Actinocatenispora rupis NBRC 107355.</title>
        <authorList>
            <person name="Komaki H."/>
            <person name="Tamura T."/>
        </authorList>
    </citation>
    <scope>NUCLEOTIDE SEQUENCE</scope>
    <source>
        <strain evidence="11">NBRC 107355</strain>
    </source>
</reference>
<dbReference type="EMBL" id="BOMB01000011">
    <property type="protein sequence ID" value="GID11199.1"/>
    <property type="molecule type" value="Genomic_DNA"/>
</dbReference>
<dbReference type="Pfam" id="PF03710">
    <property type="entry name" value="GlnE"/>
    <property type="match status" value="2"/>
</dbReference>
<dbReference type="Pfam" id="PF08335">
    <property type="entry name" value="GlnD_UR_UTase"/>
    <property type="match status" value="2"/>
</dbReference>
<dbReference type="CDD" id="cd05401">
    <property type="entry name" value="NT_GlnE_GlnD_like"/>
    <property type="match status" value="2"/>
</dbReference>
<feature type="domain" description="PII-uridylyltransferase/Glutamine-synthetase adenylyltransferase" evidence="10">
    <location>
        <begin position="351"/>
        <end position="497"/>
    </location>
</feature>
<comment type="catalytic activity">
    <reaction evidence="7">
        <text>[glutamine synthetase]-O(4)-(5'-adenylyl)-L-tyrosine + phosphate = [glutamine synthetase]-L-tyrosine + ADP</text>
        <dbReference type="Rhea" id="RHEA:43716"/>
        <dbReference type="Rhea" id="RHEA-COMP:10660"/>
        <dbReference type="Rhea" id="RHEA-COMP:10661"/>
        <dbReference type="ChEBI" id="CHEBI:43474"/>
        <dbReference type="ChEBI" id="CHEBI:46858"/>
        <dbReference type="ChEBI" id="CHEBI:83624"/>
        <dbReference type="ChEBI" id="CHEBI:456216"/>
        <dbReference type="EC" id="2.7.7.89"/>
    </reaction>
</comment>
<accession>A0A8J3J6X8</accession>
<organism evidence="11 12">
    <name type="scientific">Actinocatenispora rupis</name>
    <dbReference type="NCBI Taxonomy" id="519421"/>
    <lineage>
        <taxon>Bacteria</taxon>
        <taxon>Bacillati</taxon>
        <taxon>Actinomycetota</taxon>
        <taxon>Actinomycetes</taxon>
        <taxon>Micromonosporales</taxon>
        <taxon>Micromonosporaceae</taxon>
        <taxon>Actinocatenispora</taxon>
    </lineage>
</organism>
<protein>
    <recommendedName>
        <fullName evidence="7">Bifunctional glutamine synthetase adenylyltransferase/adenylyl-removing enzyme</fullName>
    </recommendedName>
    <alternativeName>
        <fullName evidence="7">ATP:glutamine synthetase adenylyltransferase</fullName>
    </alternativeName>
    <alternativeName>
        <fullName evidence="7">ATase</fullName>
    </alternativeName>
    <domain>
        <recommendedName>
            <fullName evidence="7">Glutamine synthetase adenylyl-L-tyrosine phosphorylase</fullName>
            <ecNumber evidence="7">2.7.7.89</ecNumber>
        </recommendedName>
        <alternativeName>
            <fullName evidence="7">Adenylyl removase</fullName>
            <shortName evidence="7">AR</shortName>
            <shortName evidence="7">AT-N</shortName>
        </alternativeName>
    </domain>
    <domain>
        <recommendedName>
            <fullName evidence="7">Glutamine synthetase adenylyl transferase</fullName>
            <ecNumber evidence="7">2.7.7.42</ecNumber>
        </recommendedName>
        <alternativeName>
            <fullName evidence="7">Adenylyl transferase</fullName>
            <shortName evidence="7">AT</shortName>
            <shortName evidence="7">AT-C</shortName>
        </alternativeName>
    </domain>
</protein>
<comment type="cofactor">
    <cofactor evidence="7">
        <name>Mg(2+)</name>
        <dbReference type="ChEBI" id="CHEBI:18420"/>
    </cofactor>
</comment>
<feature type="region of interest" description="Adenylyl transferase" evidence="7">
    <location>
        <begin position="509"/>
        <end position="999"/>
    </location>
</feature>
<feature type="domain" description="Glutamate-ammonia ligase adenylyltransferase repeated" evidence="9">
    <location>
        <begin position="104"/>
        <end position="326"/>
    </location>
</feature>
<dbReference type="AlphaFoldDB" id="A0A8J3J6X8"/>
<keyword evidence="6 7" id="KW-0511">Multifunctional enzyme</keyword>
<dbReference type="InterPro" id="IPR023057">
    <property type="entry name" value="GlnE"/>
</dbReference>
<keyword evidence="4 7" id="KW-0067">ATP-binding</keyword>
<keyword evidence="5 7" id="KW-0460">Magnesium</keyword>
<gene>
    <name evidence="7 11" type="primary">glnE</name>
    <name evidence="11" type="ORF">Aru02nite_20880</name>
</gene>
<evidence type="ECO:0000256" key="1">
    <source>
        <dbReference type="ARBA" id="ARBA00022679"/>
    </source>
</evidence>
<evidence type="ECO:0000256" key="3">
    <source>
        <dbReference type="ARBA" id="ARBA00022741"/>
    </source>
</evidence>
<comment type="caution">
    <text evidence="11">The sequence shown here is derived from an EMBL/GenBank/DDBJ whole genome shotgun (WGS) entry which is preliminary data.</text>
</comment>
<comment type="similarity">
    <text evidence="7">Belongs to the GlnE family.</text>
</comment>
<evidence type="ECO:0000256" key="4">
    <source>
        <dbReference type="ARBA" id="ARBA00022840"/>
    </source>
</evidence>
<sequence>MVAAVRAGASGGLVSRPESARRRGDRLSRYGFADVARAAALLGPDGLGWWDAGAGGPTDDGAAALVRTVGSTADPDLALHQVHRLVAVAPEVPAALRADPGLAARLLAVLGASEALGDHLVGAPTHWAQLASDTDPDTFRGAEALRAELSPAGGGTAAVEELRLAYRGVLLRIAAADLTGARTVDEVMAELAALADGTLAAALRISEAEAPGELPRLAVVAMGKCGGRELNYVSDVDVLFVAEPVGDGDTDAALRAATAIAVRLIDVCRQVAWQVDAGLRPEGRDGPLVRTVASYRAYYTRWAKGWEFQALLKARPVTGDAALAEEWLDCVRPLVWQATDAAQRPKMVAEVRAMRRRVEDQLSAADVEREIKLGRGGLRDIEFAVQLLQLVHGRSDPELREPNTLAALAALTAGGYVGRADGEELAGSYRFLRTVEHRLQLQHLRRTHRIPDDEAGLRWLAHALGYRAEGDRTVVQAFLRDWSRLARNVRRLHEKLLYRPLLEAVAKVPTEALRLTSGAAESRLAALGFEDPAGALRHIGALTGGVSRTAAIQRTLLPALLPEFADAPEPDHGLLAYRRVSEKLGRTPWYLRLLRDSGPVAIRLARLLGTSRYVTDLLARDPEALRLLADDAELVPREPAALTEAMSAAVRRHDRPDDAVGALRALRRRELFRIACADLLGRLDVVAVGRALSDVTDAVLAAALRVARAAVDAPADLRFTVIGMGRLGGAEMSYGSDADVLFVHSGGDDAQSRAHAVAEKLRALLSAPAPDPPLPIDAGLRPEGRQGPLVRSLAAYRSYYARWSRVWESQALLRARYVAGDAALGDEFLAVADPVRYPAKGLDTAQVREILRIKARVDAERLPRGADPATHTKLGRGGLADVEWTVQLLQLRYAGATPTLRTTRTLDALDAAVGAGLLTAADAMELSAAWRLAGSVRNAMMLVRGRPSDQLPRHGVELAGVVRALRFDGEDPGEFVDEYLRTARRARHVVADRMEAEVP</sequence>
<evidence type="ECO:0000256" key="6">
    <source>
        <dbReference type="ARBA" id="ARBA00023268"/>
    </source>
</evidence>
<dbReference type="EC" id="2.7.7.89" evidence="7"/>
<evidence type="ECO:0000313" key="11">
    <source>
        <dbReference type="EMBL" id="GID11199.1"/>
    </source>
</evidence>
<evidence type="ECO:0000256" key="2">
    <source>
        <dbReference type="ARBA" id="ARBA00022695"/>
    </source>
</evidence>
<dbReference type="GO" id="GO:0008882">
    <property type="term" value="F:[glutamate-ammonia-ligase] adenylyltransferase activity"/>
    <property type="evidence" value="ECO:0007669"/>
    <property type="project" value="UniProtKB-UniRule"/>
</dbReference>
<dbReference type="Gene3D" id="1.20.120.330">
    <property type="entry name" value="Nucleotidyltransferases domain 2"/>
    <property type="match status" value="2"/>
</dbReference>
<dbReference type="Gene3D" id="3.30.460.10">
    <property type="entry name" value="Beta Polymerase, domain 2"/>
    <property type="match status" value="2"/>
</dbReference>
<evidence type="ECO:0000256" key="5">
    <source>
        <dbReference type="ARBA" id="ARBA00022842"/>
    </source>
</evidence>
<feature type="region of interest" description="Disordered" evidence="8">
    <location>
        <begin position="1"/>
        <end position="20"/>
    </location>
</feature>
<dbReference type="PANTHER" id="PTHR30621:SF0">
    <property type="entry name" value="BIFUNCTIONAL GLUTAMINE SYNTHETASE ADENYLYLTRANSFERASE_ADENYLYL-REMOVING ENZYME"/>
    <property type="match status" value="1"/>
</dbReference>
<evidence type="ECO:0000256" key="8">
    <source>
        <dbReference type="SAM" id="MobiDB-lite"/>
    </source>
</evidence>
<keyword evidence="3 7" id="KW-0547">Nucleotide-binding</keyword>
<comment type="catalytic activity">
    <reaction evidence="7">
        <text>[glutamine synthetase]-L-tyrosine + ATP = [glutamine synthetase]-O(4)-(5'-adenylyl)-L-tyrosine + diphosphate</text>
        <dbReference type="Rhea" id="RHEA:18589"/>
        <dbReference type="Rhea" id="RHEA-COMP:10660"/>
        <dbReference type="Rhea" id="RHEA-COMP:10661"/>
        <dbReference type="ChEBI" id="CHEBI:30616"/>
        <dbReference type="ChEBI" id="CHEBI:33019"/>
        <dbReference type="ChEBI" id="CHEBI:46858"/>
        <dbReference type="ChEBI" id="CHEBI:83624"/>
        <dbReference type="EC" id="2.7.7.42"/>
    </reaction>
</comment>
<keyword evidence="2 7" id="KW-0548">Nucleotidyltransferase</keyword>
<dbReference type="InterPro" id="IPR005190">
    <property type="entry name" value="GlnE_rpt_dom"/>
</dbReference>
<dbReference type="GO" id="GO:0000820">
    <property type="term" value="P:regulation of glutamine family amino acid metabolic process"/>
    <property type="evidence" value="ECO:0007669"/>
    <property type="project" value="UniProtKB-UniRule"/>
</dbReference>
<dbReference type="GO" id="GO:0047388">
    <property type="term" value="F:[glutamine synthetase]-adenylyl-L-tyrosine phosphorylase activity"/>
    <property type="evidence" value="ECO:0007669"/>
    <property type="project" value="UniProtKB-EC"/>
</dbReference>
<evidence type="ECO:0000313" key="12">
    <source>
        <dbReference type="Proteomes" id="UP000612808"/>
    </source>
</evidence>
<dbReference type="GO" id="GO:0000287">
    <property type="term" value="F:magnesium ion binding"/>
    <property type="evidence" value="ECO:0007669"/>
    <property type="project" value="UniProtKB-UniRule"/>
</dbReference>
<dbReference type="InterPro" id="IPR043519">
    <property type="entry name" value="NT_sf"/>
</dbReference>